<accession>A0A9Q0H8S9</accession>
<dbReference type="Proteomes" id="UP001141806">
    <property type="component" value="Unassembled WGS sequence"/>
</dbReference>
<keyword evidence="7" id="KW-0408">Iron</keyword>
<dbReference type="OrthoDB" id="2789670at2759"/>
<evidence type="ECO:0000256" key="4">
    <source>
        <dbReference type="ARBA" id="ARBA00022617"/>
    </source>
</evidence>
<comment type="similarity">
    <text evidence="3">Belongs to the cytochrome P450 family.</text>
</comment>
<dbReference type="AlphaFoldDB" id="A0A9Q0H8S9"/>
<keyword evidence="11" id="KW-1185">Reference proteome</keyword>
<gene>
    <name evidence="10" type="ORF">NE237_021573</name>
</gene>
<evidence type="ECO:0000256" key="7">
    <source>
        <dbReference type="ARBA" id="ARBA00023004"/>
    </source>
</evidence>
<dbReference type="PANTHER" id="PTHR47943:SF9">
    <property type="entry name" value="CYTOCHROME P450"/>
    <property type="match status" value="1"/>
</dbReference>
<evidence type="ECO:0000256" key="5">
    <source>
        <dbReference type="ARBA" id="ARBA00022723"/>
    </source>
</evidence>
<protein>
    <submittedName>
        <fullName evidence="10">Uncharacterized protein</fullName>
    </submittedName>
</protein>
<comment type="caution">
    <text evidence="10">The sequence shown here is derived from an EMBL/GenBank/DDBJ whole genome shotgun (WGS) entry which is preliminary data.</text>
</comment>
<dbReference type="InterPro" id="IPR036396">
    <property type="entry name" value="Cyt_P450_sf"/>
</dbReference>
<evidence type="ECO:0000256" key="3">
    <source>
        <dbReference type="ARBA" id="ARBA00010617"/>
    </source>
</evidence>
<dbReference type="SUPFAM" id="SSF48264">
    <property type="entry name" value="Cytochrome P450"/>
    <property type="match status" value="1"/>
</dbReference>
<dbReference type="GO" id="GO:0016705">
    <property type="term" value="F:oxidoreductase activity, acting on paired donors, with incorporation or reduction of molecular oxygen"/>
    <property type="evidence" value="ECO:0007669"/>
    <property type="project" value="InterPro"/>
</dbReference>
<keyword evidence="4" id="KW-0349">Heme</keyword>
<evidence type="ECO:0000256" key="9">
    <source>
        <dbReference type="ARBA" id="ARBA00023136"/>
    </source>
</evidence>
<evidence type="ECO:0000256" key="8">
    <source>
        <dbReference type="ARBA" id="ARBA00023033"/>
    </source>
</evidence>
<sequence length="239" mass="26537">MADGTRLRLLDDSIKNLGESSTAQNQQLDEQQLLSEVIVRLTAIEGCLEQTNRVSSSSLTVILVVLGMLWSLTAHRRRASKAKQGDRRLPPGPPGLPILVVDVSAKVGSLVEDMTYRMLIGSKDAGFHLKPVVDEALKLIGAINLADYIPCLGSLDLQGLGRRMKAVSKVLDQFLEKIIDEHIQVAKDSQNNHKDFIDMNSKRFIYWISDVIEYNCITNGFQVFIIADLSKMNANNELC</sequence>
<dbReference type="GO" id="GO:0004497">
    <property type="term" value="F:monooxygenase activity"/>
    <property type="evidence" value="ECO:0007669"/>
    <property type="project" value="UniProtKB-KW"/>
</dbReference>
<dbReference type="GO" id="GO:0016020">
    <property type="term" value="C:membrane"/>
    <property type="evidence" value="ECO:0007669"/>
    <property type="project" value="UniProtKB-SubCell"/>
</dbReference>
<dbReference type="EMBL" id="JAMYWD010000009">
    <property type="protein sequence ID" value="KAJ4961663.1"/>
    <property type="molecule type" value="Genomic_DNA"/>
</dbReference>
<proteinExistence type="inferred from homology"/>
<keyword evidence="5" id="KW-0479">Metal-binding</keyword>
<organism evidence="10 11">
    <name type="scientific">Protea cynaroides</name>
    <dbReference type="NCBI Taxonomy" id="273540"/>
    <lineage>
        <taxon>Eukaryota</taxon>
        <taxon>Viridiplantae</taxon>
        <taxon>Streptophyta</taxon>
        <taxon>Embryophyta</taxon>
        <taxon>Tracheophyta</taxon>
        <taxon>Spermatophyta</taxon>
        <taxon>Magnoliopsida</taxon>
        <taxon>Proteales</taxon>
        <taxon>Proteaceae</taxon>
        <taxon>Protea</taxon>
    </lineage>
</organism>
<evidence type="ECO:0000313" key="11">
    <source>
        <dbReference type="Proteomes" id="UP001141806"/>
    </source>
</evidence>
<dbReference type="PANTHER" id="PTHR47943">
    <property type="entry name" value="CYTOCHROME P450 93A3-LIKE"/>
    <property type="match status" value="1"/>
</dbReference>
<keyword evidence="6" id="KW-0560">Oxidoreductase</keyword>
<comment type="cofactor">
    <cofactor evidence="1">
        <name>heme</name>
        <dbReference type="ChEBI" id="CHEBI:30413"/>
    </cofactor>
</comment>
<keyword evidence="8" id="KW-0503">Monooxygenase</keyword>
<evidence type="ECO:0000256" key="2">
    <source>
        <dbReference type="ARBA" id="ARBA00004370"/>
    </source>
</evidence>
<dbReference type="GO" id="GO:0020037">
    <property type="term" value="F:heme binding"/>
    <property type="evidence" value="ECO:0007669"/>
    <property type="project" value="InterPro"/>
</dbReference>
<evidence type="ECO:0000256" key="1">
    <source>
        <dbReference type="ARBA" id="ARBA00001971"/>
    </source>
</evidence>
<reference evidence="10" key="1">
    <citation type="journal article" date="2023" name="Plant J.">
        <title>The genome of the king protea, Protea cynaroides.</title>
        <authorList>
            <person name="Chang J."/>
            <person name="Duong T.A."/>
            <person name="Schoeman C."/>
            <person name="Ma X."/>
            <person name="Roodt D."/>
            <person name="Barker N."/>
            <person name="Li Z."/>
            <person name="Van de Peer Y."/>
            <person name="Mizrachi E."/>
        </authorList>
    </citation>
    <scope>NUCLEOTIDE SEQUENCE</scope>
    <source>
        <tissue evidence="10">Young leaves</tissue>
    </source>
</reference>
<evidence type="ECO:0000256" key="6">
    <source>
        <dbReference type="ARBA" id="ARBA00023002"/>
    </source>
</evidence>
<dbReference type="Gene3D" id="1.10.630.10">
    <property type="entry name" value="Cytochrome P450"/>
    <property type="match status" value="1"/>
</dbReference>
<keyword evidence="9" id="KW-0472">Membrane</keyword>
<dbReference type="GO" id="GO:0005506">
    <property type="term" value="F:iron ion binding"/>
    <property type="evidence" value="ECO:0007669"/>
    <property type="project" value="InterPro"/>
</dbReference>
<comment type="subcellular location">
    <subcellularLocation>
        <location evidence="2">Membrane</location>
    </subcellularLocation>
</comment>
<evidence type="ECO:0000313" key="10">
    <source>
        <dbReference type="EMBL" id="KAJ4961663.1"/>
    </source>
</evidence>
<name>A0A9Q0H8S9_9MAGN</name>